<dbReference type="RefSeq" id="WP_076380818.1">
    <property type="nucleotide sequence ID" value="NZ_AP017422.1"/>
</dbReference>
<dbReference type="OrthoDB" id="680366at2"/>
<evidence type="ECO:0000313" key="2">
    <source>
        <dbReference type="Proteomes" id="UP000186917"/>
    </source>
</evidence>
<name>A0A173MGL3_9BACT</name>
<proteinExistence type="predicted"/>
<reference evidence="2" key="1">
    <citation type="submission" date="2017-01" db="EMBL/GenBank/DDBJ databases">
        <authorList>
            <person name="Varghese N."/>
            <person name="Submissions S."/>
        </authorList>
    </citation>
    <scope>NUCLEOTIDE SEQUENCE [LARGE SCALE GENOMIC DNA]</scope>
    <source>
        <strain evidence="2">DSM 21054</strain>
    </source>
</reference>
<dbReference type="Proteomes" id="UP000186917">
    <property type="component" value="Unassembled WGS sequence"/>
</dbReference>
<evidence type="ECO:0000313" key="1">
    <source>
        <dbReference type="EMBL" id="SIT27387.1"/>
    </source>
</evidence>
<dbReference type="KEGG" id="fln:FLA_2577"/>
<sequence length="123" mass="14619">MNIRHWNSACNDWSRSLRFYKEEAVILRHRLNDIASRNVAMEVPAQVAHYETEFNRQSDTIDKLLNHISEVVAAVAKEAENYAAYINTKLPKQLNLLEDQYSKVEKHWLDLRNAFYRFCSDWM</sequence>
<dbReference type="EMBL" id="FTOR01000007">
    <property type="protein sequence ID" value="SIT27387.1"/>
    <property type="molecule type" value="Genomic_DNA"/>
</dbReference>
<keyword evidence="2" id="KW-1185">Reference proteome</keyword>
<organism evidence="1 2">
    <name type="scientific">Filimonas lacunae</name>
    <dbReference type="NCBI Taxonomy" id="477680"/>
    <lineage>
        <taxon>Bacteria</taxon>
        <taxon>Pseudomonadati</taxon>
        <taxon>Bacteroidota</taxon>
        <taxon>Chitinophagia</taxon>
        <taxon>Chitinophagales</taxon>
        <taxon>Chitinophagaceae</taxon>
        <taxon>Filimonas</taxon>
    </lineage>
</organism>
<protein>
    <submittedName>
        <fullName evidence="1">Uncharacterized protein</fullName>
    </submittedName>
</protein>
<dbReference type="AlphaFoldDB" id="A0A173MGL3"/>
<gene>
    <name evidence="1" type="ORF">SAMN05421788_107222</name>
</gene>
<accession>A0A173MGL3</accession>